<dbReference type="EMBL" id="FZNY01000007">
    <property type="protein sequence ID" value="SNS18675.1"/>
    <property type="molecule type" value="Genomic_DNA"/>
</dbReference>
<dbReference type="Pfam" id="PF03483">
    <property type="entry name" value="B3_4"/>
    <property type="match status" value="1"/>
</dbReference>
<dbReference type="InterPro" id="IPR020825">
    <property type="entry name" value="Phe-tRNA_synthase-like_B3/B4"/>
</dbReference>
<dbReference type="PANTHER" id="PTHR39209">
    <property type="match status" value="1"/>
</dbReference>
<dbReference type="OrthoDB" id="9789812at2"/>
<dbReference type="GO" id="GO:0004826">
    <property type="term" value="F:phenylalanine-tRNA ligase activity"/>
    <property type="evidence" value="ECO:0007669"/>
    <property type="project" value="InterPro"/>
</dbReference>
<evidence type="ECO:0000259" key="1">
    <source>
        <dbReference type="SMART" id="SM00873"/>
    </source>
</evidence>
<dbReference type="Gene3D" id="3.50.40.10">
    <property type="entry name" value="Phenylalanyl-trna Synthetase, Chain B, domain 3"/>
    <property type="match status" value="1"/>
</dbReference>
<name>A0A239CEL5_9FLAO</name>
<proteinExistence type="predicted"/>
<reference evidence="2 3" key="1">
    <citation type="submission" date="2017-06" db="EMBL/GenBank/DDBJ databases">
        <authorList>
            <person name="Kim H.J."/>
            <person name="Triplett B.A."/>
        </authorList>
    </citation>
    <scope>NUCLEOTIDE SEQUENCE [LARGE SCALE GENOMIC DNA]</scope>
    <source>
        <strain evidence="2 3">DSM 25597</strain>
    </source>
</reference>
<dbReference type="RefSeq" id="WP_089373282.1">
    <property type="nucleotide sequence ID" value="NZ_BMEP01000004.1"/>
</dbReference>
<dbReference type="Proteomes" id="UP000198379">
    <property type="component" value="Unassembled WGS sequence"/>
</dbReference>
<dbReference type="SMART" id="SM00873">
    <property type="entry name" value="B3_4"/>
    <property type="match status" value="1"/>
</dbReference>
<dbReference type="InterPro" id="IPR005146">
    <property type="entry name" value="B3/B4_tRNA-bd"/>
</dbReference>
<evidence type="ECO:0000313" key="2">
    <source>
        <dbReference type="EMBL" id="SNS18675.1"/>
    </source>
</evidence>
<dbReference type="AlphaFoldDB" id="A0A239CEL5"/>
<protein>
    <submittedName>
        <fullName evidence="2">B3/B4 domain-containing protein (DNA/RNA-binding domain of Phe-tRNA-synthetase)</fullName>
    </submittedName>
</protein>
<keyword evidence="3" id="KW-1185">Reference proteome</keyword>
<organism evidence="2 3">
    <name type="scientific">Dokdonia pacifica</name>
    <dbReference type="NCBI Taxonomy" id="1627892"/>
    <lineage>
        <taxon>Bacteria</taxon>
        <taxon>Pseudomonadati</taxon>
        <taxon>Bacteroidota</taxon>
        <taxon>Flavobacteriia</taxon>
        <taxon>Flavobacteriales</taxon>
        <taxon>Flavobacteriaceae</taxon>
        <taxon>Dokdonia</taxon>
    </lineage>
</organism>
<gene>
    <name evidence="2" type="ORF">SAMN06265376_107291</name>
</gene>
<accession>A0A239CEL5</accession>
<evidence type="ECO:0000313" key="3">
    <source>
        <dbReference type="Proteomes" id="UP000198379"/>
    </source>
</evidence>
<dbReference type="SUPFAM" id="SSF56037">
    <property type="entry name" value="PheT/TilS domain"/>
    <property type="match status" value="1"/>
</dbReference>
<feature type="domain" description="B3/B4 tRNA-binding" evidence="1">
    <location>
        <begin position="66"/>
        <end position="215"/>
    </location>
</feature>
<sequence length="239" mass="27717">MNTIKLKIDNKILEKYPDVKIGYILVSNLKKINNSLSLKSLESLPIQGINRYNLELQNLPDFSTISKWREVYRDCDVKPKTYKSSIESLLRRFIQGKYNPIIPSVDFYNYISARYILSAGGYDYTKIENSLTLRYAKSSDKFIPLGNSKNIEIQTSHIVYADENDNDPIVCWLWNHKDSKRTMLTETVDKALFIFDSIDFEGNKRLLDMIDFFCNSIQKSDVKIEAKGIIEKNKSEAIL</sequence>
<dbReference type="GO" id="GO:0003723">
    <property type="term" value="F:RNA binding"/>
    <property type="evidence" value="ECO:0007669"/>
    <property type="project" value="InterPro"/>
</dbReference>
<dbReference type="PANTHER" id="PTHR39209:SF2">
    <property type="entry name" value="CYTOPLASMIC PROTEIN"/>
    <property type="match status" value="1"/>
</dbReference>